<dbReference type="EMBL" id="KZ859016">
    <property type="protein sequence ID" value="RDW24916.1"/>
    <property type="molecule type" value="Genomic_DNA"/>
</dbReference>
<comment type="subcellular location">
    <subcellularLocation>
        <location evidence="1">Membrane</location>
        <topology evidence="1">Multi-pass membrane protein</topology>
    </subcellularLocation>
</comment>
<keyword evidence="3 6" id="KW-0812">Transmembrane</keyword>
<feature type="transmembrane region" description="Helical" evidence="6">
    <location>
        <begin position="313"/>
        <end position="334"/>
    </location>
</feature>
<dbReference type="InterPro" id="IPR050524">
    <property type="entry name" value="APC_YAT"/>
</dbReference>
<evidence type="ECO:0000259" key="7">
    <source>
        <dbReference type="Pfam" id="PF00324"/>
    </source>
</evidence>
<dbReference type="PANTHER" id="PTHR43341">
    <property type="entry name" value="AMINO ACID PERMEASE"/>
    <property type="match status" value="1"/>
</dbReference>
<feature type="transmembrane region" description="Helical" evidence="6">
    <location>
        <begin position="195"/>
        <end position="213"/>
    </location>
</feature>
<name>A0A371C3N8_YARLL</name>
<feature type="transmembrane region" description="Helical" evidence="6">
    <location>
        <begin position="109"/>
        <end position="133"/>
    </location>
</feature>
<feature type="transmembrane region" description="Helical" evidence="6">
    <location>
        <begin position="266"/>
        <end position="285"/>
    </location>
</feature>
<dbReference type="PANTHER" id="PTHR43341:SF3">
    <property type="entry name" value="AMINO-ACID PERMEASE PB1C11.02-RELATED"/>
    <property type="match status" value="1"/>
</dbReference>
<protein>
    <submittedName>
        <fullName evidence="8">Amino acid permease-domain-containing protein</fullName>
    </submittedName>
</protein>
<keyword evidence="2" id="KW-0813">Transport</keyword>
<reference evidence="8 9" key="1">
    <citation type="submission" date="2018-07" db="EMBL/GenBank/DDBJ databases">
        <title>Draft Genome Assemblies for Five Robust Yarrowia lipolytica Strains Exhibiting High Lipid Production and Pentose Sugar Utilization and Sugar Alcohol Secretion from Undetoxified Lignocellulosic Biomass Hydrolysates.</title>
        <authorList>
            <consortium name="DOE Joint Genome Institute"/>
            <person name="Walker C."/>
            <person name="Ryu S."/>
            <person name="Na H."/>
            <person name="Zane M."/>
            <person name="LaButti K."/>
            <person name="Lipzen A."/>
            <person name="Haridas S."/>
            <person name="Barry K."/>
            <person name="Grigoriev I.V."/>
            <person name="Quarterman J."/>
            <person name="Slininger P."/>
            <person name="Dien B."/>
            <person name="Trinh C.T."/>
        </authorList>
    </citation>
    <scope>NUCLEOTIDE SEQUENCE [LARGE SCALE GENOMIC DNA]</scope>
    <source>
        <strain evidence="8 9">YB392</strain>
    </source>
</reference>
<dbReference type="VEuPathDB" id="FungiDB:YALI1_B26205g"/>
<dbReference type="GO" id="GO:0015171">
    <property type="term" value="F:amino acid transmembrane transporter activity"/>
    <property type="evidence" value="ECO:0007669"/>
    <property type="project" value="TreeGrafter"/>
</dbReference>
<feature type="transmembrane region" description="Helical" evidence="6">
    <location>
        <begin position="412"/>
        <end position="433"/>
    </location>
</feature>
<dbReference type="Proteomes" id="UP000256601">
    <property type="component" value="Unassembled WGS sequence"/>
</dbReference>
<dbReference type="AlphaFoldDB" id="A0A371C3N8"/>
<evidence type="ECO:0000256" key="2">
    <source>
        <dbReference type="ARBA" id="ARBA00022448"/>
    </source>
</evidence>
<dbReference type="InterPro" id="IPR004841">
    <property type="entry name" value="AA-permease/SLC12A_dom"/>
</dbReference>
<evidence type="ECO:0000256" key="5">
    <source>
        <dbReference type="ARBA" id="ARBA00023136"/>
    </source>
</evidence>
<feature type="transmembrane region" description="Helical" evidence="6">
    <location>
        <begin position="483"/>
        <end position="507"/>
    </location>
</feature>
<gene>
    <name evidence="8" type="ORF">B0I71DRAFT_171481</name>
</gene>
<proteinExistence type="predicted"/>
<keyword evidence="4 6" id="KW-1133">Transmembrane helix</keyword>
<sequence>MKNETEVVAEEFELSSVYAEPPPAFDSKDESKVVVDTDINEITAFQSHESGESDISKTEEKPTGLYGKIFGQKENKTVNGLSSRHVTFIALGGTIGTGVFLSLGQGITIVGPMGCFTCFIIVGIFVYSVVICLGEMASYIPSSGAFAHYGSRFVDDSFGFALGINYYLQWAFSIPSELTAAAIIIQFWAPHIGSWVWAIVIIVPMFFLQLISVKTYGETEYWLAIIKVFFVVAFIIIGLFYDWGAMNGLKNAVPSPGLSNLKNGQAWVGGFSGFFQVVVLCFYSYGGTELVALTSGETAKPWKSIPSAVRATVWRIMIFLVMTVFVIGLCINYKDDRLLKAAYDSDVAQSPFTIVFEDAGFGAAKHVVNAILLTAVLSAVNACFFASSRMLMNMAHDKRMFSVFGLVNKRGVPIGALLLTFAISCLVFLTTIWGNAVVFTWFMNITGASAILTWMSIGFVSIRFRQALKVQGIPLTDLPLKQPLYPLLPILILVLGGFLFAGMGYASVKQDPFSWKNPFGTYLGVAVFAICYFGWKGWNYKTDKFVRSADADLISGRVWSPGQGPDYMAADKEAIEARIRANKDVNIWGKIAYYNFIAGRAVGAVYERVTTLPKLPKWSKKEDEHDTERFDEGDTKLPEAPAFCHKKSLRLRV</sequence>
<feature type="transmembrane region" description="Helical" evidence="6">
    <location>
        <begin position="370"/>
        <end position="391"/>
    </location>
</feature>
<keyword evidence="5 6" id="KW-0472">Membrane</keyword>
<evidence type="ECO:0000313" key="8">
    <source>
        <dbReference type="EMBL" id="RDW24916.1"/>
    </source>
</evidence>
<dbReference type="VEuPathDB" id="FungiDB:YALI0_B20064g"/>
<feature type="transmembrane region" description="Helical" evidence="6">
    <location>
        <begin position="167"/>
        <end position="189"/>
    </location>
</feature>
<feature type="domain" description="Amino acid permease/ SLC12A" evidence="7">
    <location>
        <begin position="85"/>
        <end position="538"/>
    </location>
</feature>
<accession>A0A371C3N8</accession>
<organism evidence="8 9">
    <name type="scientific">Yarrowia lipolytica</name>
    <name type="common">Candida lipolytica</name>
    <dbReference type="NCBI Taxonomy" id="4952"/>
    <lineage>
        <taxon>Eukaryota</taxon>
        <taxon>Fungi</taxon>
        <taxon>Dikarya</taxon>
        <taxon>Ascomycota</taxon>
        <taxon>Saccharomycotina</taxon>
        <taxon>Dipodascomycetes</taxon>
        <taxon>Dipodascales</taxon>
        <taxon>Dipodascales incertae sedis</taxon>
        <taxon>Yarrowia</taxon>
    </lineage>
</organism>
<feature type="transmembrane region" description="Helical" evidence="6">
    <location>
        <begin position="519"/>
        <end position="535"/>
    </location>
</feature>
<evidence type="ECO:0000256" key="1">
    <source>
        <dbReference type="ARBA" id="ARBA00004141"/>
    </source>
</evidence>
<feature type="transmembrane region" description="Helical" evidence="6">
    <location>
        <begin position="86"/>
        <end position="103"/>
    </location>
</feature>
<dbReference type="GO" id="GO:0016020">
    <property type="term" value="C:membrane"/>
    <property type="evidence" value="ECO:0007669"/>
    <property type="project" value="UniProtKB-SubCell"/>
</dbReference>
<dbReference type="FunFam" id="1.20.1740.10:FF:000001">
    <property type="entry name" value="Amino acid permease"/>
    <property type="match status" value="1"/>
</dbReference>
<evidence type="ECO:0000256" key="3">
    <source>
        <dbReference type="ARBA" id="ARBA00022692"/>
    </source>
</evidence>
<evidence type="ECO:0000313" key="9">
    <source>
        <dbReference type="Proteomes" id="UP000256601"/>
    </source>
</evidence>
<evidence type="ECO:0000256" key="4">
    <source>
        <dbReference type="ARBA" id="ARBA00022989"/>
    </source>
</evidence>
<feature type="transmembrane region" description="Helical" evidence="6">
    <location>
        <begin position="439"/>
        <end position="462"/>
    </location>
</feature>
<evidence type="ECO:0000256" key="6">
    <source>
        <dbReference type="SAM" id="Phobius"/>
    </source>
</evidence>
<dbReference type="Pfam" id="PF00324">
    <property type="entry name" value="AA_permease"/>
    <property type="match status" value="1"/>
</dbReference>
<feature type="transmembrane region" description="Helical" evidence="6">
    <location>
        <begin position="225"/>
        <end position="246"/>
    </location>
</feature>
<dbReference type="Gene3D" id="1.20.1740.10">
    <property type="entry name" value="Amino acid/polyamine transporter I"/>
    <property type="match status" value="1"/>
</dbReference>